<accession>A0A7S1YPN4</accession>
<evidence type="ECO:0000256" key="5">
    <source>
        <dbReference type="SAM" id="Phobius"/>
    </source>
</evidence>
<evidence type="ECO:0000313" key="6">
    <source>
        <dbReference type="EMBL" id="CAD9315493.1"/>
    </source>
</evidence>
<dbReference type="Gene3D" id="3.40.50.11350">
    <property type="match status" value="1"/>
</dbReference>
<reference evidence="6" key="1">
    <citation type="submission" date="2021-01" db="EMBL/GenBank/DDBJ databases">
        <authorList>
            <person name="Corre E."/>
            <person name="Pelletier E."/>
            <person name="Niang G."/>
            <person name="Scheremetjew M."/>
            <person name="Finn R."/>
            <person name="Kale V."/>
            <person name="Holt S."/>
            <person name="Cochrane G."/>
            <person name="Meng A."/>
            <person name="Brown T."/>
            <person name="Cohen L."/>
        </authorList>
    </citation>
    <scope>NUCLEOTIDE SEQUENCE</scope>
    <source>
        <strain evidence="6">Pop2</strain>
    </source>
</reference>
<dbReference type="Gene3D" id="3.40.50.11340">
    <property type="match status" value="1"/>
</dbReference>
<dbReference type="Pfam" id="PF10250">
    <property type="entry name" value="O-FucT"/>
    <property type="match status" value="1"/>
</dbReference>
<evidence type="ECO:0000256" key="2">
    <source>
        <dbReference type="ARBA" id="ARBA00023253"/>
    </source>
</evidence>
<evidence type="ECO:0000256" key="4">
    <source>
        <dbReference type="SAM" id="MobiDB-lite"/>
    </source>
</evidence>
<keyword evidence="3" id="KW-0119">Carbohydrate metabolism</keyword>
<evidence type="ECO:0008006" key="7">
    <source>
        <dbReference type="Google" id="ProtNLM"/>
    </source>
</evidence>
<protein>
    <recommendedName>
        <fullName evidence="7">O-fucosyltransferase family protein</fullName>
    </recommendedName>
</protein>
<dbReference type="GO" id="GO:0016740">
    <property type="term" value="F:transferase activity"/>
    <property type="evidence" value="ECO:0007669"/>
    <property type="project" value="UniProtKB-KW"/>
</dbReference>
<feature type="compositionally biased region" description="Basic and acidic residues" evidence="4">
    <location>
        <begin position="65"/>
        <end position="78"/>
    </location>
</feature>
<dbReference type="InterPro" id="IPR019378">
    <property type="entry name" value="GDP-Fuc_O-FucTrfase"/>
</dbReference>
<dbReference type="AlphaFoldDB" id="A0A7S1YPN4"/>
<feature type="transmembrane region" description="Helical" evidence="5">
    <location>
        <begin position="16"/>
        <end position="36"/>
    </location>
</feature>
<feature type="compositionally biased region" description="Basic and acidic residues" evidence="4">
    <location>
        <begin position="84"/>
        <end position="93"/>
    </location>
</feature>
<keyword evidence="5" id="KW-0472">Membrane</keyword>
<dbReference type="PANTHER" id="PTHR31469:SF8">
    <property type="entry name" value="OS07G0641000 PROTEIN"/>
    <property type="match status" value="1"/>
</dbReference>
<organism evidence="6">
    <name type="scientific">Ditylum brightwellii</name>
    <dbReference type="NCBI Taxonomy" id="49249"/>
    <lineage>
        <taxon>Eukaryota</taxon>
        <taxon>Sar</taxon>
        <taxon>Stramenopiles</taxon>
        <taxon>Ochrophyta</taxon>
        <taxon>Bacillariophyta</taxon>
        <taxon>Mediophyceae</taxon>
        <taxon>Lithodesmiophycidae</taxon>
        <taxon>Lithodesmiales</taxon>
        <taxon>Lithodesmiaceae</taxon>
        <taxon>Ditylum</taxon>
    </lineage>
</organism>
<dbReference type="CDD" id="cd11296">
    <property type="entry name" value="O-FucT_like"/>
    <property type="match status" value="2"/>
</dbReference>
<gene>
    <name evidence="6" type="ORF">DBRI1063_LOCUS1900</name>
</gene>
<evidence type="ECO:0000256" key="3">
    <source>
        <dbReference type="ARBA" id="ARBA00023277"/>
    </source>
</evidence>
<dbReference type="GO" id="GO:0006004">
    <property type="term" value="P:fucose metabolic process"/>
    <property type="evidence" value="ECO:0007669"/>
    <property type="project" value="UniProtKB-KW"/>
</dbReference>
<keyword evidence="2" id="KW-0294">Fucose metabolism</keyword>
<name>A0A7S1YPN4_9STRA</name>
<keyword evidence="1" id="KW-0808">Transferase</keyword>
<dbReference type="PANTHER" id="PTHR31469">
    <property type="entry name" value="OS07G0633600 PROTEIN"/>
    <property type="match status" value="1"/>
</dbReference>
<dbReference type="FunFam" id="3.40.50.11350:FF:000014">
    <property type="entry name" value="Uncharacterized protein"/>
    <property type="match status" value="1"/>
</dbReference>
<sequence>MANNNSKRTSSTRKKAVNCLLFTAILTVSVFNIYYFHYTDNISQHGNHHNPLGLNKEEIITPKSETKAASNKDLDKNKPVNKSDNVEEQRQHSVADLSCTKYGGPSDEVASQEMAFWSDIPSDAKYYSPFHHGQKGVDNDKYLTFEPDHGGWNNIRMAMETALVMAHAMGRTLVLPPEQRMYLLGKDHFSFNDFFHLDSIALEHDGFDLMTMEDFLKKEGVTGKLTDTKTGNVMKPPNNKVDWSDDNKQLFEYLRTIGHVPKGWNPNKCIAAIPSSTSATDIKELRQTFDDIVHEKDGRKLPTYEDFEGNPTPVDAPLKERMREMLAERKNVCIYDAVMQQSKVVHFSVDKSQDARMLTHFYAFLFFQDWKQDLWTKRFVRDHVRYVDEIVCAAARIVEAVRERARKKDASNVDGLFDSFHVRRGDFQYKKTRLSAEELYSRSKNELKEGGTLFIATDERDKKFFQPLADKYDVCFLDDFQDKITGISSNYYGMLDQLVASKGRVFYGTWWSTLSGYINRMRGYYNAKHKLDGYEDGTMESYYFIPDDKKDQMTKYHAVKLPLYMREFPTSWLNIDKGIEEIAQISD</sequence>
<feature type="region of interest" description="Disordered" evidence="4">
    <location>
        <begin position="65"/>
        <end position="100"/>
    </location>
</feature>
<keyword evidence="5" id="KW-1133">Transmembrane helix</keyword>
<dbReference type="EMBL" id="HBGN01002844">
    <property type="protein sequence ID" value="CAD9315493.1"/>
    <property type="molecule type" value="Transcribed_RNA"/>
</dbReference>
<keyword evidence="5" id="KW-0812">Transmembrane</keyword>
<evidence type="ECO:0000256" key="1">
    <source>
        <dbReference type="ARBA" id="ARBA00022679"/>
    </source>
</evidence>
<proteinExistence type="predicted"/>